<dbReference type="SUPFAM" id="SSF54211">
    <property type="entry name" value="Ribosomal protein S5 domain 2-like"/>
    <property type="match status" value="1"/>
</dbReference>
<dbReference type="Proteomes" id="UP001595797">
    <property type="component" value="Unassembled WGS sequence"/>
</dbReference>
<dbReference type="EMBL" id="JBHSIW010000008">
    <property type="protein sequence ID" value="MFC4903619.1"/>
    <property type="molecule type" value="Genomic_DNA"/>
</dbReference>
<comment type="caution">
    <text evidence="4">The sequence shown here is derived from an EMBL/GenBank/DDBJ whole genome shotgun (WGS) entry which is preliminary data.</text>
</comment>
<evidence type="ECO:0000313" key="5">
    <source>
        <dbReference type="Proteomes" id="UP001595797"/>
    </source>
</evidence>
<dbReference type="Gene3D" id="3.30.230.30">
    <property type="entry name" value="Impact, N-terminal domain"/>
    <property type="match status" value="1"/>
</dbReference>
<dbReference type="InterPro" id="IPR015269">
    <property type="entry name" value="UPF0029_Impact_C"/>
</dbReference>
<protein>
    <submittedName>
        <fullName evidence="4">IMPACT family protein</fullName>
    </submittedName>
</protein>
<organism evidence="4 5">
    <name type="scientific">Kocuria oceani</name>
    <dbReference type="NCBI Taxonomy" id="988827"/>
    <lineage>
        <taxon>Bacteria</taxon>
        <taxon>Bacillati</taxon>
        <taxon>Actinomycetota</taxon>
        <taxon>Actinomycetes</taxon>
        <taxon>Micrococcales</taxon>
        <taxon>Micrococcaceae</taxon>
        <taxon>Kocuria</taxon>
    </lineage>
</organism>
<dbReference type="RefSeq" id="WP_277550374.1">
    <property type="nucleotide sequence ID" value="NZ_JARAMH010000003.1"/>
</dbReference>
<name>A0ABV9TJ55_9MICC</name>
<evidence type="ECO:0000259" key="3">
    <source>
        <dbReference type="Pfam" id="PF09186"/>
    </source>
</evidence>
<feature type="domain" description="Impact N-terminal" evidence="2">
    <location>
        <begin position="29"/>
        <end position="146"/>
    </location>
</feature>
<feature type="domain" description="UPF0029" evidence="3">
    <location>
        <begin position="165"/>
        <end position="205"/>
    </location>
</feature>
<dbReference type="InterPro" id="IPR001498">
    <property type="entry name" value="Impact_N"/>
</dbReference>
<dbReference type="InterPro" id="IPR020568">
    <property type="entry name" value="Ribosomal_Su5_D2-typ_SF"/>
</dbReference>
<reference evidence="5" key="1">
    <citation type="journal article" date="2019" name="Int. J. Syst. Evol. Microbiol.">
        <title>The Global Catalogue of Microorganisms (GCM) 10K type strain sequencing project: providing services to taxonomists for standard genome sequencing and annotation.</title>
        <authorList>
            <consortium name="The Broad Institute Genomics Platform"/>
            <consortium name="The Broad Institute Genome Sequencing Center for Infectious Disease"/>
            <person name="Wu L."/>
            <person name="Ma J."/>
        </authorList>
    </citation>
    <scope>NUCLEOTIDE SEQUENCE [LARGE SCALE GENOMIC DNA]</scope>
    <source>
        <strain evidence="5">CGMCC 4.6946</strain>
    </source>
</reference>
<keyword evidence="5" id="KW-1185">Reference proteome</keyword>
<dbReference type="InterPro" id="IPR023582">
    <property type="entry name" value="Impact"/>
</dbReference>
<gene>
    <name evidence="4" type="ORF">ACFPCS_08590</name>
</gene>
<proteinExistence type="inferred from homology"/>
<dbReference type="InterPro" id="IPR036956">
    <property type="entry name" value="Impact_N_sf"/>
</dbReference>
<dbReference type="Pfam" id="PF01205">
    <property type="entry name" value="Impact_N"/>
    <property type="match status" value="1"/>
</dbReference>
<accession>A0ABV9TJ55</accession>
<evidence type="ECO:0000256" key="1">
    <source>
        <dbReference type="ARBA" id="ARBA00007665"/>
    </source>
</evidence>
<dbReference type="PANTHER" id="PTHR16301:SF20">
    <property type="entry name" value="IMPACT FAMILY MEMBER YIGZ"/>
    <property type="match status" value="1"/>
</dbReference>
<comment type="similarity">
    <text evidence="1">Belongs to the IMPACT family.</text>
</comment>
<dbReference type="Pfam" id="PF09186">
    <property type="entry name" value="DUF1949"/>
    <property type="match status" value="1"/>
</dbReference>
<dbReference type="PANTHER" id="PTHR16301">
    <property type="entry name" value="IMPACT-RELATED"/>
    <property type="match status" value="1"/>
</dbReference>
<evidence type="ECO:0000313" key="4">
    <source>
        <dbReference type="EMBL" id="MFC4903619.1"/>
    </source>
</evidence>
<sequence length="239" mass="24732">MDPDPLLSRATGYTTLAAGTEAVAELEIKRSRFLAVLRRAGTEAEARALVEELRRSSHDARHHCSAFVLGPDRDVQRSSDDGEPAGTAGLPMLEALVLRRTGTAAGGADVTDLSDVSAVVVRWFGGTLLGAGGLVRAYSDAVSQALDGAQLVRPRRQRLYRLPASHADAGRIENELRATGLTVLGTSYGAAGAELGLALPDDDAALAAAHSRVAALTAGTGVLHPDGVDWVDSPAAPPA</sequence>
<evidence type="ECO:0000259" key="2">
    <source>
        <dbReference type="Pfam" id="PF01205"/>
    </source>
</evidence>